<dbReference type="Proteomes" id="UP000694542">
    <property type="component" value="Chromosome 1"/>
</dbReference>
<reference evidence="13" key="2">
    <citation type="submission" date="2018-10" db="EMBL/GenBank/DDBJ databases">
        <title>De novo assembly of a Great Dane genome.</title>
        <authorList>
            <person name="Kidd J.M."/>
            <person name="Pendleton A.L."/>
            <person name="Shen F."/>
            <person name="Emery S."/>
        </authorList>
    </citation>
    <scope>NUCLEOTIDE SEQUENCE [LARGE SCALE GENOMIC DNA]</scope>
    <source>
        <strain evidence="13">Great Dane</strain>
    </source>
</reference>
<keyword evidence="7" id="KW-0206">Cytoskeleton</keyword>
<evidence type="ECO:0000313" key="15">
    <source>
        <dbReference type="Proteomes" id="UP000694542"/>
    </source>
</evidence>
<evidence type="ECO:0000256" key="1">
    <source>
        <dbReference type="ARBA" id="ARBA00004611"/>
    </source>
</evidence>
<dbReference type="PANTHER" id="PTHR21648">
    <property type="entry name" value="FLAGELLAR RADIAL SPOKE PROTEIN 3"/>
    <property type="match status" value="1"/>
</dbReference>
<dbReference type="PANTHER" id="PTHR21648:SF0">
    <property type="entry name" value="RADIAL SPOKE HEAD PROTEIN 3 HOMOLOG"/>
    <property type="match status" value="1"/>
</dbReference>
<keyword evidence="5" id="KW-0282">Flagellum</keyword>
<dbReference type="AlphaFoldDB" id="A0A8C0Z4C7"/>
<sequence>VASRLSGRTSPAMGTYTYTSRPRALPCQRRRYRDSLTQPAEEPIHYGNIMYDRRVIRGNTYAVQTGPLLFDFDLEVKPMLEVLVGKTIEQSLLEVMEEEELANLRATQYAYEELRNVELAEVQRLEEQERRHREEKERRKQQQWEVVYKHNETSQKVAARVFAQRYLADLLPSVFGSLRDGGYFFDPIERDIEIGFLPWLMNEVDKTMEYNMVGRTVLDMLIREVVEKRLAMYEHKEDQPPFVQSEDGFSGPRAMRESLMGDEFHEQSASQSQRVLQARDSLQRTPSNRRYMENVSSQERKLTEEEDDEQTERNISGRELL</sequence>
<evidence type="ECO:0000313" key="12">
    <source>
        <dbReference type="Ensembl" id="ENSCAFP00030023803.1"/>
    </source>
</evidence>
<feature type="region of interest" description="Disordered" evidence="10">
    <location>
        <begin position="263"/>
        <end position="321"/>
    </location>
</feature>
<dbReference type="Ensembl" id="ENSCAFT00030027276.1">
    <property type="protein sequence ID" value="ENSCAFP00030023803.1"/>
    <property type="gene ID" value="ENSCAFG00030014750.1"/>
</dbReference>
<keyword evidence="3" id="KW-0963">Cytoplasm</keyword>
<feature type="coiled-coil region" evidence="9">
    <location>
        <begin position="115"/>
        <end position="145"/>
    </location>
</feature>
<reference evidence="12" key="3">
    <citation type="submission" date="2019-03" db="EMBL/GenBank/DDBJ databases">
        <authorList>
            <person name="Warren W.C."/>
            <person name="Johnson G.S."/>
        </authorList>
    </citation>
    <scope>NUCLEOTIDE SEQUENCE [LARGE SCALE GENOMIC DNA]</scope>
    <source>
        <strain evidence="12">Basenji</strain>
    </source>
</reference>
<dbReference type="Ensembl" id="ENSCAFT00040041303.1">
    <property type="protein sequence ID" value="ENSCAFP00040036022.1"/>
    <property type="gene ID" value="ENSCAFG00040022224.1"/>
</dbReference>
<accession>A0A8C0Z4C7</accession>
<comment type="similarity">
    <text evidence="2">Belongs to the flagellar radial spoke RSP3 family.</text>
</comment>
<evidence type="ECO:0000256" key="8">
    <source>
        <dbReference type="ARBA" id="ARBA00023273"/>
    </source>
</evidence>
<dbReference type="Ensembl" id="ENSCAFT00000063929.2">
    <property type="protein sequence ID" value="ENSCAFP00000049501.1"/>
    <property type="gene ID" value="ENSCAFG00000000664.5"/>
</dbReference>
<reference evidence="13" key="4">
    <citation type="submission" date="2025-05" db="UniProtKB">
        <authorList>
            <consortium name="Ensembl"/>
        </authorList>
    </citation>
    <scope>IDENTIFICATION</scope>
</reference>
<keyword evidence="6" id="KW-0969">Cilium</keyword>
<evidence type="ECO:0000256" key="6">
    <source>
        <dbReference type="ARBA" id="ARBA00023069"/>
    </source>
</evidence>
<evidence type="ECO:0000256" key="7">
    <source>
        <dbReference type="ARBA" id="ARBA00023212"/>
    </source>
</evidence>
<reference evidence="11 14" key="1">
    <citation type="journal article" date="2005" name="Nature">
        <title>Genome sequence, comparative analysis and haplotype structure of the domestic dog.</title>
        <authorList>
            <consortium name="Broad Sequencing Platform"/>
            <person name="Lindblad-Toh K."/>
            <person name="Wade C.M."/>
            <person name="Mikkelsen T.S."/>
            <person name="Karlsson E.K."/>
            <person name="Jaffe D.B."/>
            <person name="Kamal M."/>
            <person name="Clamp M."/>
            <person name="Chang J.L."/>
            <person name="Kulbokas E.J. III"/>
            <person name="Zody M.C."/>
            <person name="Mauceli E."/>
            <person name="Xie X."/>
            <person name="Breen M."/>
            <person name="Wayne R.K."/>
            <person name="Ostrander E.A."/>
            <person name="Ponting C.P."/>
            <person name="Galibert F."/>
            <person name="Smith D.R."/>
            <person name="DeJong P.J."/>
            <person name="Kirkness E."/>
            <person name="Alvarez P."/>
            <person name="Biagi T."/>
            <person name="Brockman W."/>
            <person name="Butler J."/>
            <person name="Chin C.W."/>
            <person name="Cook A."/>
            <person name="Cuff J."/>
            <person name="Daly M.J."/>
            <person name="DeCaprio D."/>
            <person name="Gnerre S."/>
            <person name="Grabherr M."/>
            <person name="Kellis M."/>
            <person name="Kleber M."/>
            <person name="Bardeleben C."/>
            <person name="Goodstadt L."/>
            <person name="Heger A."/>
            <person name="Hitte C."/>
            <person name="Kim L."/>
            <person name="Koepfli K.P."/>
            <person name="Parker H.G."/>
            <person name="Pollinger J.P."/>
            <person name="Searle S.M."/>
            <person name="Sutter N.B."/>
            <person name="Thomas R."/>
            <person name="Webber C."/>
            <person name="Baldwin J."/>
            <person name="Abebe A."/>
            <person name="Abouelleil A."/>
            <person name="Aftuck L."/>
            <person name="Ait-Zahra M."/>
            <person name="Aldredge T."/>
            <person name="Allen N."/>
            <person name="An P."/>
            <person name="Anderson S."/>
            <person name="Antoine C."/>
            <person name="Arachchi H."/>
            <person name="Aslam A."/>
            <person name="Ayotte L."/>
            <person name="Bachantsang P."/>
            <person name="Barry A."/>
            <person name="Bayul T."/>
            <person name="Benamara M."/>
            <person name="Berlin A."/>
            <person name="Bessette D."/>
            <person name="Blitshteyn B."/>
            <person name="Bloom T."/>
            <person name="Blye J."/>
            <person name="Boguslavskiy L."/>
            <person name="Bonnet C."/>
            <person name="Boukhgalter B."/>
            <person name="Brown A."/>
            <person name="Cahill P."/>
            <person name="Calixte N."/>
            <person name="Camarata J."/>
            <person name="Cheshatsang Y."/>
            <person name="Chu J."/>
            <person name="Citroen M."/>
            <person name="Collymore A."/>
            <person name="Cooke P."/>
            <person name="Dawoe T."/>
            <person name="Daza R."/>
            <person name="Decktor K."/>
            <person name="DeGray S."/>
            <person name="Dhargay N."/>
            <person name="Dooley K."/>
            <person name="Dooley K."/>
            <person name="Dorje P."/>
            <person name="Dorjee K."/>
            <person name="Dorris L."/>
            <person name="Duffey N."/>
            <person name="Dupes A."/>
            <person name="Egbiremolen O."/>
            <person name="Elong R."/>
            <person name="Falk J."/>
            <person name="Farina A."/>
            <person name="Faro S."/>
            <person name="Ferguson D."/>
            <person name="Ferreira P."/>
            <person name="Fisher S."/>
            <person name="FitzGerald M."/>
            <person name="Foley K."/>
            <person name="Foley C."/>
            <person name="Franke A."/>
            <person name="Friedrich D."/>
            <person name="Gage D."/>
            <person name="Garber M."/>
            <person name="Gearin G."/>
            <person name="Giannoukos G."/>
            <person name="Goode T."/>
            <person name="Goyette A."/>
            <person name="Graham J."/>
            <person name="Grandbois E."/>
            <person name="Gyaltsen K."/>
            <person name="Hafez N."/>
            <person name="Hagopian D."/>
            <person name="Hagos B."/>
            <person name="Hall J."/>
            <person name="Healy C."/>
            <person name="Hegarty R."/>
            <person name="Honan T."/>
            <person name="Horn A."/>
            <person name="Houde N."/>
            <person name="Hughes L."/>
            <person name="Hunnicutt L."/>
            <person name="Husby M."/>
            <person name="Jester B."/>
            <person name="Jones C."/>
            <person name="Kamat A."/>
            <person name="Kanga B."/>
            <person name="Kells C."/>
            <person name="Khazanovich D."/>
            <person name="Kieu A.C."/>
            <person name="Kisner P."/>
            <person name="Kumar M."/>
            <person name="Lance K."/>
            <person name="Landers T."/>
            <person name="Lara M."/>
            <person name="Lee W."/>
            <person name="Leger J.P."/>
            <person name="Lennon N."/>
            <person name="Leuper L."/>
            <person name="LeVine S."/>
            <person name="Liu J."/>
            <person name="Liu X."/>
            <person name="Lokyitsang Y."/>
            <person name="Lokyitsang T."/>
            <person name="Lui A."/>
            <person name="Macdonald J."/>
            <person name="Major J."/>
            <person name="Marabella R."/>
            <person name="Maru K."/>
            <person name="Matthews C."/>
            <person name="McDonough S."/>
            <person name="Mehta T."/>
            <person name="Meldrim J."/>
            <person name="Melnikov A."/>
            <person name="Meneus L."/>
            <person name="Mihalev A."/>
            <person name="Mihova T."/>
            <person name="Miller K."/>
            <person name="Mittelman R."/>
            <person name="Mlenga V."/>
            <person name="Mulrain L."/>
            <person name="Munson G."/>
            <person name="Navidi A."/>
            <person name="Naylor J."/>
            <person name="Nguyen T."/>
            <person name="Nguyen N."/>
            <person name="Nguyen C."/>
            <person name="Nguyen T."/>
            <person name="Nicol R."/>
            <person name="Norbu N."/>
            <person name="Norbu C."/>
            <person name="Novod N."/>
            <person name="Nyima T."/>
            <person name="Olandt P."/>
            <person name="O'Neill B."/>
            <person name="O'Neill K."/>
            <person name="Osman S."/>
            <person name="Oyono L."/>
            <person name="Patti C."/>
            <person name="Perrin D."/>
            <person name="Phunkhang P."/>
            <person name="Pierre F."/>
            <person name="Priest M."/>
            <person name="Rachupka A."/>
            <person name="Raghuraman S."/>
            <person name="Rameau R."/>
            <person name="Ray V."/>
            <person name="Raymond C."/>
            <person name="Rege F."/>
            <person name="Rise C."/>
            <person name="Rogers J."/>
            <person name="Rogov P."/>
            <person name="Sahalie J."/>
            <person name="Settipalli S."/>
            <person name="Sharpe T."/>
            <person name="Shea T."/>
            <person name="Sheehan M."/>
            <person name="Sherpa N."/>
            <person name="Shi J."/>
            <person name="Shih D."/>
            <person name="Sloan J."/>
            <person name="Smith C."/>
            <person name="Sparrow T."/>
            <person name="Stalker J."/>
            <person name="Stange-Thomann N."/>
            <person name="Stavropoulos S."/>
            <person name="Stone C."/>
            <person name="Stone S."/>
            <person name="Sykes S."/>
            <person name="Tchuinga P."/>
            <person name="Tenzing P."/>
            <person name="Tesfaye S."/>
            <person name="Thoulutsang D."/>
            <person name="Thoulutsang Y."/>
            <person name="Topham K."/>
            <person name="Topping I."/>
            <person name="Tsamla T."/>
            <person name="Vassiliev H."/>
            <person name="Venkataraman V."/>
            <person name="Vo A."/>
            <person name="Wangchuk T."/>
            <person name="Wangdi T."/>
            <person name="Weiand M."/>
            <person name="Wilkinson J."/>
            <person name="Wilson A."/>
            <person name="Yadav S."/>
            <person name="Yang S."/>
            <person name="Yang X."/>
            <person name="Young G."/>
            <person name="Yu Q."/>
            <person name="Zainoun J."/>
            <person name="Zembek L."/>
            <person name="Zimmer A."/>
            <person name="Lander E.S."/>
        </authorList>
    </citation>
    <scope>NUCLEOTIDE SEQUENCE [LARGE SCALE GENOMIC DNA]</scope>
    <source>
        <strain evidence="11">Boxer</strain>
    </source>
</reference>
<dbReference type="InterPro" id="IPR009290">
    <property type="entry name" value="Radial_spoke_3"/>
</dbReference>
<organism evidence="13 15">
    <name type="scientific">Canis lupus familiaris</name>
    <name type="common">Dog</name>
    <name type="synonym">Canis familiaris</name>
    <dbReference type="NCBI Taxonomy" id="9615"/>
    <lineage>
        <taxon>Eukaryota</taxon>
        <taxon>Metazoa</taxon>
        <taxon>Chordata</taxon>
        <taxon>Craniata</taxon>
        <taxon>Vertebrata</taxon>
        <taxon>Euteleostomi</taxon>
        <taxon>Mammalia</taxon>
        <taxon>Eutheria</taxon>
        <taxon>Laurasiatheria</taxon>
        <taxon>Carnivora</taxon>
        <taxon>Caniformia</taxon>
        <taxon>Canidae</taxon>
        <taxon>Canis</taxon>
    </lineage>
</organism>
<dbReference type="Proteomes" id="UP000002254">
    <property type="component" value="Chromosome 1"/>
</dbReference>
<evidence type="ECO:0000256" key="9">
    <source>
        <dbReference type="SAM" id="Coils"/>
    </source>
</evidence>
<dbReference type="Proteomes" id="UP000694429">
    <property type="component" value="Chromosome 1"/>
</dbReference>
<comment type="subcellular location">
    <subcellularLocation>
        <location evidence="1">Cytoplasm</location>
        <location evidence="1">Cytoskeleton</location>
        <location evidence="1">Flagellum axoneme</location>
    </subcellularLocation>
</comment>
<gene>
    <name evidence="11" type="primary">RSPH3</name>
</gene>
<evidence type="ECO:0000313" key="13">
    <source>
        <dbReference type="Ensembl" id="ENSCAFP00040036022.1"/>
    </source>
</evidence>
<keyword evidence="8" id="KW-0966">Cell projection</keyword>
<protein>
    <submittedName>
        <fullName evidence="13">Radial spoke head 3</fullName>
    </submittedName>
</protein>
<keyword evidence="4" id="KW-0597">Phosphoprotein</keyword>
<keyword evidence="9" id="KW-0175">Coiled coil</keyword>
<dbReference type="Pfam" id="PF06098">
    <property type="entry name" value="Radial_spoke_3"/>
    <property type="match status" value="1"/>
</dbReference>
<feature type="compositionally biased region" description="Basic and acidic residues" evidence="10">
    <location>
        <begin position="311"/>
        <end position="321"/>
    </location>
</feature>
<evidence type="ECO:0000256" key="3">
    <source>
        <dbReference type="ARBA" id="ARBA00022490"/>
    </source>
</evidence>
<evidence type="ECO:0000256" key="4">
    <source>
        <dbReference type="ARBA" id="ARBA00022553"/>
    </source>
</evidence>
<proteinExistence type="inferred from homology"/>
<dbReference type="OrthoDB" id="313308at2759"/>
<evidence type="ECO:0000256" key="2">
    <source>
        <dbReference type="ARBA" id="ARBA00006737"/>
    </source>
</evidence>
<evidence type="ECO:0000256" key="5">
    <source>
        <dbReference type="ARBA" id="ARBA00022846"/>
    </source>
</evidence>
<evidence type="ECO:0000256" key="10">
    <source>
        <dbReference type="SAM" id="MobiDB-lite"/>
    </source>
</evidence>
<evidence type="ECO:0000313" key="14">
    <source>
        <dbReference type="Proteomes" id="UP000002254"/>
    </source>
</evidence>
<name>A0A8C0Z4C7_CANLF</name>
<evidence type="ECO:0000313" key="11">
    <source>
        <dbReference type="Ensembl" id="ENSCAFP00000049501.1"/>
    </source>
</evidence>